<feature type="compositionally biased region" description="Acidic residues" evidence="1">
    <location>
        <begin position="730"/>
        <end position="745"/>
    </location>
</feature>
<dbReference type="STRING" id="1408157.A0A1J7IHV9"/>
<feature type="region of interest" description="Disordered" evidence="1">
    <location>
        <begin position="572"/>
        <end position="593"/>
    </location>
</feature>
<dbReference type="InParanoid" id="A0A1J7IHV9"/>
<accession>A0A1J7IHV9</accession>
<dbReference type="OrthoDB" id="5323870at2759"/>
<gene>
    <name evidence="2" type="ORF">CONLIGDRAFT_601782</name>
</gene>
<dbReference type="SUPFAM" id="SSF50978">
    <property type="entry name" value="WD40 repeat-like"/>
    <property type="match status" value="1"/>
</dbReference>
<dbReference type="Proteomes" id="UP000182658">
    <property type="component" value="Unassembled WGS sequence"/>
</dbReference>
<feature type="non-terminal residue" evidence="2">
    <location>
        <position position="774"/>
    </location>
</feature>
<evidence type="ECO:0000256" key="1">
    <source>
        <dbReference type="SAM" id="MobiDB-lite"/>
    </source>
</evidence>
<dbReference type="Gene3D" id="2.130.10.10">
    <property type="entry name" value="YVTN repeat-like/Quinoprotein amine dehydrogenase"/>
    <property type="match status" value="1"/>
</dbReference>
<dbReference type="InterPro" id="IPR015943">
    <property type="entry name" value="WD40/YVTN_repeat-like_dom_sf"/>
</dbReference>
<feature type="region of interest" description="Disordered" evidence="1">
    <location>
        <begin position="726"/>
        <end position="745"/>
    </location>
</feature>
<sequence length="774" mass="82308">MAAALPSPRVRRTAQNTQHAYNLSRRIHDVKSYPVQTPQGATILIYAHENGITLLWRGGRRLKHPSHSSNPSKQNGTSSADALMIIDSDDEASQPGSAEEPDKPEFEEAVPNDNTSFPDVVQTLDLSLGTAVLHIAVLPMAPSTPDAAASGSSAILKDRMVFAVSCATGEIYLVTIPLTPPSHQLKAKVMLKKDLLATRAGKGTWGETLTCLGGQSRHSDGLAISLVTQQKSSAERSRSRDRSTAQDVSSARVVVASHTREASGTLRLWDVTVGSKAGNNARLEPFQTEYLPTPLTGISFNPSQSTQLLAITSPYAVRVYDYSIPSLPEDISEGPFPTQGSWLLSLYPPFARGSVMSTSRKPIVAADWIANGRAVLTLLADGQWGIWDIDGAHPPTGSTSGAPGLFTKHSPGLRGAALTTFSATGYLEGTSPLRNPVSHKSPAVAGPGGDFVPMTPHTRRDALAASMAGGVERLAAVKGGIAVLRAQPLRATATPASTDESAVLWIGGADPIVAVIPAMSRFWDAQLRRGSGGGVNLFSGAQPTRMIRLTDLGAGLLGERCTGVEAVLRGNKQRHDSATSANGSTPVDDVPGSTEGLPIDVLVQGESRLVVVRESEDGTQVANRLLGLHKKKRISDRSTSAIIAYPRPEKPSSVAFNLSVSRPGNLGRSSRQQRPSVKGLFEPAADKLLPSTEVDEHAGATESARFRPAGGAARDAGFAFAQSLNLAADASDDEEEAEERDVEEEMLDIMEIDRELEEMENQHASGRKHVFFEE</sequence>
<proteinExistence type="predicted"/>
<dbReference type="InterPro" id="IPR036322">
    <property type="entry name" value="WD40_repeat_dom_sf"/>
</dbReference>
<keyword evidence="3" id="KW-1185">Reference proteome</keyword>
<dbReference type="EMBL" id="KV875100">
    <property type="protein sequence ID" value="OIW26981.1"/>
    <property type="molecule type" value="Genomic_DNA"/>
</dbReference>
<reference evidence="2 3" key="1">
    <citation type="submission" date="2016-10" db="EMBL/GenBank/DDBJ databases">
        <title>Draft genome sequence of Coniochaeta ligniaria NRRL30616, a lignocellulolytic fungus for bioabatement of inhibitors in plant biomass hydrolysates.</title>
        <authorList>
            <consortium name="DOE Joint Genome Institute"/>
            <person name="Jimenez D.J."/>
            <person name="Hector R.E."/>
            <person name="Riley R."/>
            <person name="Sun H."/>
            <person name="Grigoriev I.V."/>
            <person name="Van Elsas J.D."/>
            <person name="Nichols N.N."/>
        </authorList>
    </citation>
    <scope>NUCLEOTIDE SEQUENCE [LARGE SCALE GENOMIC DNA]</scope>
    <source>
        <strain evidence="2 3">NRRL 30616</strain>
    </source>
</reference>
<feature type="region of interest" description="Disordered" evidence="1">
    <location>
        <begin position="230"/>
        <end position="250"/>
    </location>
</feature>
<feature type="compositionally biased region" description="Basic and acidic residues" evidence="1">
    <location>
        <begin position="233"/>
        <end position="244"/>
    </location>
</feature>
<evidence type="ECO:0008006" key="4">
    <source>
        <dbReference type="Google" id="ProtNLM"/>
    </source>
</evidence>
<organism evidence="2 3">
    <name type="scientific">Coniochaeta ligniaria NRRL 30616</name>
    <dbReference type="NCBI Taxonomy" id="1408157"/>
    <lineage>
        <taxon>Eukaryota</taxon>
        <taxon>Fungi</taxon>
        <taxon>Dikarya</taxon>
        <taxon>Ascomycota</taxon>
        <taxon>Pezizomycotina</taxon>
        <taxon>Sordariomycetes</taxon>
        <taxon>Sordariomycetidae</taxon>
        <taxon>Coniochaetales</taxon>
        <taxon>Coniochaetaceae</taxon>
        <taxon>Coniochaeta</taxon>
    </lineage>
</organism>
<name>A0A1J7IHV9_9PEZI</name>
<evidence type="ECO:0000313" key="2">
    <source>
        <dbReference type="EMBL" id="OIW26981.1"/>
    </source>
</evidence>
<protein>
    <recommendedName>
        <fullName evidence="4">WD40 repeat-like protein</fullName>
    </recommendedName>
</protein>
<evidence type="ECO:0000313" key="3">
    <source>
        <dbReference type="Proteomes" id="UP000182658"/>
    </source>
</evidence>
<dbReference type="AlphaFoldDB" id="A0A1J7IHV9"/>
<feature type="region of interest" description="Disordered" evidence="1">
    <location>
        <begin position="90"/>
        <end position="114"/>
    </location>
</feature>